<proteinExistence type="predicted"/>
<evidence type="ECO:0000313" key="2">
    <source>
        <dbReference type="Proteomes" id="UP001329430"/>
    </source>
</evidence>
<reference evidence="1 2" key="1">
    <citation type="journal article" date="2024" name="Insects">
        <title>An Improved Chromosome-Level Genome Assembly of the Firefly Pyrocoelia pectoralis.</title>
        <authorList>
            <person name="Fu X."/>
            <person name="Meyer-Rochow V.B."/>
            <person name="Ballantyne L."/>
            <person name="Zhu X."/>
        </authorList>
    </citation>
    <scope>NUCLEOTIDE SEQUENCE [LARGE SCALE GENOMIC DNA]</scope>
    <source>
        <strain evidence="1">XCY_ONT2</strain>
    </source>
</reference>
<protein>
    <submittedName>
        <fullName evidence="1">Uncharacterized protein</fullName>
    </submittedName>
</protein>
<name>A0AAN7VAP9_9COLE</name>
<accession>A0AAN7VAP9</accession>
<evidence type="ECO:0000313" key="1">
    <source>
        <dbReference type="EMBL" id="KAK5639949.1"/>
    </source>
</evidence>
<dbReference type="Proteomes" id="UP001329430">
    <property type="component" value="Chromosome 8"/>
</dbReference>
<dbReference type="AlphaFoldDB" id="A0AAN7VAP9"/>
<gene>
    <name evidence="1" type="ORF">RI129_010760</name>
</gene>
<keyword evidence="2" id="KW-1185">Reference proteome</keyword>
<dbReference type="SUPFAM" id="SSF55961">
    <property type="entry name" value="Bet v1-like"/>
    <property type="match status" value="1"/>
</dbReference>
<comment type="caution">
    <text evidence="1">The sequence shown here is derived from an EMBL/GenBank/DDBJ whole genome shotgun (WGS) entry which is preliminary data.</text>
</comment>
<dbReference type="EMBL" id="JAVRBK010000008">
    <property type="protein sequence ID" value="KAK5639949.1"/>
    <property type="molecule type" value="Genomic_DNA"/>
</dbReference>
<organism evidence="1 2">
    <name type="scientific">Pyrocoelia pectoralis</name>
    <dbReference type="NCBI Taxonomy" id="417401"/>
    <lineage>
        <taxon>Eukaryota</taxon>
        <taxon>Metazoa</taxon>
        <taxon>Ecdysozoa</taxon>
        <taxon>Arthropoda</taxon>
        <taxon>Hexapoda</taxon>
        <taxon>Insecta</taxon>
        <taxon>Pterygota</taxon>
        <taxon>Neoptera</taxon>
        <taxon>Endopterygota</taxon>
        <taxon>Coleoptera</taxon>
        <taxon>Polyphaga</taxon>
        <taxon>Elateriformia</taxon>
        <taxon>Elateroidea</taxon>
        <taxon>Lampyridae</taxon>
        <taxon>Lampyrinae</taxon>
        <taxon>Pyrocoelia</taxon>
    </lineage>
</organism>
<sequence>MQRVVKKRLTLLFASVIIVVSYILCRYRTYDHEESVVIKHVPPSDIWEFVADFSNMKYLNPTIVDFNILSESGNYRRWQYSTEYTEQLSHWPYLTNRAVAHFDVVAISEQSAYYILSNHHTCLLGGLLCCKYRCSGFIVYLRSCF</sequence>